<dbReference type="VEuPathDB" id="ToxoDB:cyc_02544"/>
<dbReference type="Proteomes" id="UP000095192">
    <property type="component" value="Unassembled WGS sequence"/>
</dbReference>
<feature type="signal peptide" evidence="1">
    <location>
        <begin position="1"/>
        <end position="21"/>
    </location>
</feature>
<evidence type="ECO:0000313" key="2">
    <source>
        <dbReference type="EMBL" id="OEH75167.1"/>
    </source>
</evidence>
<dbReference type="AlphaFoldDB" id="A0A1D3CVD9"/>
<sequence length="213" mass="23052">MTGFSLLYFMFLPGLLHISRCDAQAAPAAQTDQPIQNANGTGATSGGEAMDIPNVDVNIVPQKRNKPFCSCLGAPIEFGQERRKIPMLSSHQLHAFKPLRLFLQAGAFLDSTQGVTAGQYLEALAEAVAHQVRRGIILFLWAFLVSPSHFSFQDKSSGDISEVPQQLQTSSSEVLRHDELVSSKQDETANATNLTLGHSELQEGPIAPPPVVD</sequence>
<reference evidence="2 3" key="1">
    <citation type="journal article" date="2016" name="BMC Genomics">
        <title>Comparative genomics reveals Cyclospora cayetanensis possesses coccidia-like metabolism and invasion components but unique surface antigens.</title>
        <authorList>
            <person name="Liu S."/>
            <person name="Wang L."/>
            <person name="Zheng H."/>
            <person name="Xu Z."/>
            <person name="Roellig D.M."/>
            <person name="Li N."/>
            <person name="Frace M.A."/>
            <person name="Tang K."/>
            <person name="Arrowood M.J."/>
            <person name="Moss D.M."/>
            <person name="Zhang L."/>
            <person name="Feng Y."/>
            <person name="Xiao L."/>
        </authorList>
    </citation>
    <scope>NUCLEOTIDE SEQUENCE [LARGE SCALE GENOMIC DNA]</scope>
    <source>
        <strain evidence="2 3">CHN_HEN01</strain>
    </source>
</reference>
<proteinExistence type="predicted"/>
<keyword evidence="3" id="KW-1185">Reference proteome</keyword>
<evidence type="ECO:0000256" key="1">
    <source>
        <dbReference type="SAM" id="SignalP"/>
    </source>
</evidence>
<feature type="chain" id="PRO_5008913939" evidence="1">
    <location>
        <begin position="22"/>
        <end position="213"/>
    </location>
</feature>
<protein>
    <submittedName>
        <fullName evidence="2">Uncharacterized protein</fullName>
    </submittedName>
</protein>
<dbReference type="InParanoid" id="A0A1D3CVD9"/>
<organism evidence="2 3">
    <name type="scientific">Cyclospora cayetanensis</name>
    <dbReference type="NCBI Taxonomy" id="88456"/>
    <lineage>
        <taxon>Eukaryota</taxon>
        <taxon>Sar</taxon>
        <taxon>Alveolata</taxon>
        <taxon>Apicomplexa</taxon>
        <taxon>Conoidasida</taxon>
        <taxon>Coccidia</taxon>
        <taxon>Eucoccidiorida</taxon>
        <taxon>Eimeriorina</taxon>
        <taxon>Eimeriidae</taxon>
        <taxon>Cyclospora</taxon>
    </lineage>
</organism>
<dbReference type="EMBL" id="JROU02001807">
    <property type="protein sequence ID" value="OEH75167.1"/>
    <property type="molecule type" value="Genomic_DNA"/>
</dbReference>
<name>A0A1D3CVD9_9EIME</name>
<comment type="caution">
    <text evidence="2">The sequence shown here is derived from an EMBL/GenBank/DDBJ whole genome shotgun (WGS) entry which is preliminary data.</text>
</comment>
<gene>
    <name evidence="2" type="ORF">cyc_02544</name>
</gene>
<keyword evidence="1" id="KW-0732">Signal</keyword>
<accession>A0A1D3CVD9</accession>
<evidence type="ECO:0000313" key="3">
    <source>
        <dbReference type="Proteomes" id="UP000095192"/>
    </source>
</evidence>